<dbReference type="Pfam" id="PF07647">
    <property type="entry name" value="SAM_2"/>
    <property type="match status" value="1"/>
</dbReference>
<feature type="domain" description="SAM" evidence="1">
    <location>
        <begin position="12"/>
        <end position="71"/>
    </location>
</feature>
<sequence length="165" mass="18708">MSSVPYRSEVMVWNPQQLADYLKRMNLPGCDKVVLKNSINGSRFVNLTDNDLQKFPKLHAPMISKLSSEIHKNVKKGGLFGKKYVLMHTNRKYDDTKIPFNNFKHSFINDALTYDNIPGKNLKYGTISAEDSQSAFCPSYCTLLVVRHLGAPPVLGHHEAITHFI</sequence>
<organism evidence="2 3">
    <name type="scientific">Ameca splendens</name>
    <dbReference type="NCBI Taxonomy" id="208324"/>
    <lineage>
        <taxon>Eukaryota</taxon>
        <taxon>Metazoa</taxon>
        <taxon>Chordata</taxon>
        <taxon>Craniata</taxon>
        <taxon>Vertebrata</taxon>
        <taxon>Euteleostomi</taxon>
        <taxon>Actinopterygii</taxon>
        <taxon>Neopterygii</taxon>
        <taxon>Teleostei</taxon>
        <taxon>Neoteleostei</taxon>
        <taxon>Acanthomorphata</taxon>
        <taxon>Ovalentaria</taxon>
        <taxon>Atherinomorphae</taxon>
        <taxon>Cyprinodontiformes</taxon>
        <taxon>Goodeidae</taxon>
        <taxon>Ameca</taxon>
    </lineage>
</organism>
<dbReference type="EMBL" id="JAHRIP010039317">
    <property type="protein sequence ID" value="MEQ2296006.1"/>
    <property type="molecule type" value="Genomic_DNA"/>
</dbReference>
<name>A0ABV0YQD0_9TELE</name>
<evidence type="ECO:0000313" key="3">
    <source>
        <dbReference type="Proteomes" id="UP001469553"/>
    </source>
</evidence>
<comment type="caution">
    <text evidence="2">The sequence shown here is derived from an EMBL/GenBank/DDBJ whole genome shotgun (WGS) entry which is preliminary data.</text>
</comment>
<keyword evidence="3" id="KW-1185">Reference proteome</keyword>
<evidence type="ECO:0000313" key="2">
    <source>
        <dbReference type="EMBL" id="MEQ2296006.1"/>
    </source>
</evidence>
<dbReference type="Proteomes" id="UP001469553">
    <property type="component" value="Unassembled WGS sequence"/>
</dbReference>
<dbReference type="SUPFAM" id="SSF47769">
    <property type="entry name" value="SAM/Pointed domain"/>
    <property type="match status" value="1"/>
</dbReference>
<proteinExistence type="predicted"/>
<dbReference type="InterPro" id="IPR013761">
    <property type="entry name" value="SAM/pointed_sf"/>
</dbReference>
<dbReference type="InterPro" id="IPR001660">
    <property type="entry name" value="SAM"/>
</dbReference>
<accession>A0ABV0YQD0</accession>
<dbReference type="Gene3D" id="1.10.150.50">
    <property type="entry name" value="Transcription Factor, Ets-1"/>
    <property type="match status" value="1"/>
</dbReference>
<reference evidence="2 3" key="1">
    <citation type="submission" date="2021-06" db="EMBL/GenBank/DDBJ databases">
        <authorList>
            <person name="Palmer J.M."/>
        </authorList>
    </citation>
    <scope>NUCLEOTIDE SEQUENCE [LARGE SCALE GENOMIC DNA]</scope>
    <source>
        <strain evidence="2 3">AS_MEX2019</strain>
        <tissue evidence="2">Muscle</tissue>
    </source>
</reference>
<evidence type="ECO:0000259" key="1">
    <source>
        <dbReference type="Pfam" id="PF07647"/>
    </source>
</evidence>
<protein>
    <recommendedName>
        <fullName evidence="1">SAM domain-containing protein</fullName>
    </recommendedName>
</protein>
<gene>
    <name evidence="2" type="ORF">AMECASPLE_020394</name>
</gene>